<dbReference type="InterPro" id="IPR003439">
    <property type="entry name" value="ABC_transporter-like_ATP-bd"/>
</dbReference>
<dbReference type="InterPro" id="IPR003593">
    <property type="entry name" value="AAA+_ATPase"/>
</dbReference>
<evidence type="ECO:0000259" key="4">
    <source>
        <dbReference type="PROSITE" id="PS50893"/>
    </source>
</evidence>
<feature type="domain" description="ABC transporter" evidence="4">
    <location>
        <begin position="2"/>
        <end position="235"/>
    </location>
</feature>
<dbReference type="SMART" id="SM00382">
    <property type="entry name" value="AAA"/>
    <property type="match status" value="2"/>
</dbReference>
<dbReference type="PROSITE" id="PS50893">
    <property type="entry name" value="ABC_TRANSPORTER_2"/>
    <property type="match status" value="2"/>
</dbReference>
<keyword evidence="1" id="KW-0547">Nucleotide-binding</keyword>
<dbReference type="CDD" id="cd03221">
    <property type="entry name" value="ABCF_EF-3"/>
    <property type="match status" value="2"/>
</dbReference>
<dbReference type="InterPro" id="IPR051309">
    <property type="entry name" value="ABCF_ATPase"/>
</dbReference>
<dbReference type="EMBL" id="QWET01000001">
    <property type="protein sequence ID" value="RIH67000.1"/>
    <property type="molecule type" value="Genomic_DNA"/>
</dbReference>
<dbReference type="FunFam" id="3.40.50.300:FF:001320">
    <property type="entry name" value="Heme ABC transporter ATP-binding protein"/>
    <property type="match status" value="1"/>
</dbReference>
<dbReference type="InterPro" id="IPR017871">
    <property type="entry name" value="ABC_transporter-like_CS"/>
</dbReference>
<evidence type="ECO:0000313" key="5">
    <source>
        <dbReference type="EMBL" id="RIH67000.1"/>
    </source>
</evidence>
<proteinExistence type="predicted"/>
<dbReference type="GO" id="GO:0016887">
    <property type="term" value="F:ATP hydrolysis activity"/>
    <property type="evidence" value="ECO:0007669"/>
    <property type="project" value="InterPro"/>
</dbReference>
<dbReference type="OrthoDB" id="1521973at2"/>
<name>A0A399DAI6_9BACT</name>
<dbReference type="RefSeq" id="WP_119348026.1">
    <property type="nucleotide sequence ID" value="NZ_QWET01000001.1"/>
</dbReference>
<dbReference type="PANTHER" id="PTHR42855">
    <property type="entry name" value="ABC TRANSPORTER ATP-BINDING SUBUNIT"/>
    <property type="match status" value="1"/>
</dbReference>
<dbReference type="InterPro" id="IPR027417">
    <property type="entry name" value="P-loop_NTPase"/>
</dbReference>
<dbReference type="Gene3D" id="3.40.50.300">
    <property type="entry name" value="P-loop containing nucleotide triphosphate hydrolases"/>
    <property type="match status" value="2"/>
</dbReference>
<protein>
    <submittedName>
        <fullName evidence="5">ABC transporter ATP-binding protein</fullName>
    </submittedName>
</protein>
<dbReference type="PROSITE" id="PS00211">
    <property type="entry name" value="ABC_TRANSPORTER_1"/>
    <property type="match status" value="2"/>
</dbReference>
<dbReference type="GO" id="GO:0005524">
    <property type="term" value="F:ATP binding"/>
    <property type="evidence" value="ECO:0007669"/>
    <property type="project" value="UniProtKB-KW"/>
</dbReference>
<evidence type="ECO:0000256" key="1">
    <source>
        <dbReference type="ARBA" id="ARBA00022741"/>
    </source>
</evidence>
<feature type="compositionally biased region" description="Basic and acidic residues" evidence="3">
    <location>
        <begin position="256"/>
        <end position="275"/>
    </location>
</feature>
<dbReference type="PANTHER" id="PTHR42855:SF2">
    <property type="entry name" value="DRUG RESISTANCE ABC TRANSPORTER,ATP-BINDING PROTEIN"/>
    <property type="match status" value="1"/>
</dbReference>
<evidence type="ECO:0000256" key="2">
    <source>
        <dbReference type="ARBA" id="ARBA00022840"/>
    </source>
</evidence>
<comment type="caution">
    <text evidence="5">The sequence shown here is derived from an EMBL/GenBank/DDBJ whole genome shotgun (WGS) entry which is preliminary data.</text>
</comment>
<accession>A0A399DAI6</accession>
<evidence type="ECO:0000313" key="6">
    <source>
        <dbReference type="Proteomes" id="UP000266441"/>
    </source>
</evidence>
<dbReference type="SUPFAM" id="SSF52540">
    <property type="entry name" value="P-loop containing nucleoside triphosphate hydrolases"/>
    <property type="match status" value="2"/>
</dbReference>
<feature type="domain" description="ABC transporter" evidence="4">
    <location>
        <begin position="331"/>
        <end position="538"/>
    </location>
</feature>
<sequence>MLTAQNISYIHPDKELLFENITFSISKQDKVALIGNNGSGKSTFLKVLAGILSPAGGVLLQSSTPYYVPQHFGQFNDLTVAGALQIENKLEALREILNGNVSEKYMTLLNEDWTIEERCQKAMAYWGIQDIPLMEKMNKLSGGEKTKVFLAGIFIHKPGIVLLDEPTNHLDLQSRELLYHYVSSCSETLVVVSHDRLLLDLVHTVYELEKGGVIAYGGNFSFYREQKEMAEQTAVHQVKEKEKTLRKEKKLMVKSLERQQRKEVRGSKKHEKEGGPRILAHLLKNKAEMTSARLKDTHSGKIEIISNELAQARMQLPEMRRIKMDFENSSLHFGKILVTAKMINFGYQNQMLWNEPLSFQIRSGERISLKGKNGSGKTTLIKIILGEIQPSCGIITRAGLKSIYIDQDYSLIKDHLTIYEQACQYNYSALEEHEIKIRLARYLFHREVWDKPCYTLSGGEKMRLMLCCLMISNRAPDVFVLDEPTNNLDIQNTEMLTSAIQEYSGTLLVVSHDSWFLKEINIGRTIDLDASLEKNVFI</sequence>
<keyword evidence="6" id="KW-1185">Reference proteome</keyword>
<dbReference type="Pfam" id="PF00005">
    <property type="entry name" value="ABC_tran"/>
    <property type="match status" value="2"/>
</dbReference>
<gene>
    <name evidence="5" type="ORF">D1164_00780</name>
</gene>
<dbReference type="AlphaFoldDB" id="A0A399DAI6"/>
<dbReference type="Proteomes" id="UP000266441">
    <property type="component" value="Unassembled WGS sequence"/>
</dbReference>
<dbReference type="NCBIfam" id="NF000355">
    <property type="entry name" value="ribo_prot_ABC_F"/>
    <property type="match status" value="1"/>
</dbReference>
<organism evidence="5 6">
    <name type="scientific">Mariniphaga sediminis</name>
    <dbReference type="NCBI Taxonomy" id="1628158"/>
    <lineage>
        <taxon>Bacteria</taxon>
        <taxon>Pseudomonadati</taxon>
        <taxon>Bacteroidota</taxon>
        <taxon>Bacteroidia</taxon>
        <taxon>Marinilabiliales</taxon>
        <taxon>Prolixibacteraceae</taxon>
        <taxon>Mariniphaga</taxon>
    </lineage>
</organism>
<evidence type="ECO:0000256" key="3">
    <source>
        <dbReference type="SAM" id="MobiDB-lite"/>
    </source>
</evidence>
<keyword evidence="2 5" id="KW-0067">ATP-binding</keyword>
<reference evidence="5 6" key="1">
    <citation type="journal article" date="2015" name="Int. J. Syst. Evol. Microbiol.">
        <title>Mariniphaga sediminis sp. nov., isolated from coastal sediment.</title>
        <authorList>
            <person name="Wang F.Q."/>
            <person name="Shen Q.Y."/>
            <person name="Chen G.J."/>
            <person name="Du Z.J."/>
        </authorList>
    </citation>
    <scope>NUCLEOTIDE SEQUENCE [LARGE SCALE GENOMIC DNA]</scope>
    <source>
        <strain evidence="5 6">SY21</strain>
    </source>
</reference>
<feature type="region of interest" description="Disordered" evidence="3">
    <location>
        <begin position="256"/>
        <end position="276"/>
    </location>
</feature>